<dbReference type="Pfam" id="PF01490">
    <property type="entry name" value="Aa_trans"/>
    <property type="match status" value="1"/>
</dbReference>
<evidence type="ECO:0000256" key="2">
    <source>
        <dbReference type="ARBA" id="ARBA00008066"/>
    </source>
</evidence>
<feature type="region of interest" description="Disordered" evidence="9">
    <location>
        <begin position="362"/>
        <end position="386"/>
    </location>
</feature>
<evidence type="ECO:0000256" key="8">
    <source>
        <dbReference type="ARBA" id="ARBA00023136"/>
    </source>
</evidence>
<feature type="transmembrane region" description="Helical" evidence="10">
    <location>
        <begin position="313"/>
        <end position="333"/>
    </location>
</feature>
<feature type="transmembrane region" description="Helical" evidence="10">
    <location>
        <begin position="206"/>
        <end position="224"/>
    </location>
</feature>
<dbReference type="GO" id="GO:0061459">
    <property type="term" value="F:L-arginine transmembrane transporter activity"/>
    <property type="evidence" value="ECO:0007669"/>
    <property type="project" value="TreeGrafter"/>
</dbReference>
<dbReference type="EMBL" id="JAKWFO010000005">
    <property type="protein sequence ID" value="KAI9635976.1"/>
    <property type="molecule type" value="Genomic_DNA"/>
</dbReference>
<evidence type="ECO:0000256" key="4">
    <source>
        <dbReference type="ARBA" id="ARBA00022554"/>
    </source>
</evidence>
<dbReference type="PANTHER" id="PTHR22950:SF678">
    <property type="entry name" value="VACUOLAR AMINO ACID TRANSPORTER 5-RELATED"/>
    <property type="match status" value="1"/>
</dbReference>
<evidence type="ECO:0000313" key="13">
    <source>
        <dbReference type="Proteomes" id="UP001164286"/>
    </source>
</evidence>
<evidence type="ECO:0000259" key="11">
    <source>
        <dbReference type="Pfam" id="PF01490"/>
    </source>
</evidence>
<dbReference type="GO" id="GO:0015189">
    <property type="term" value="F:L-lysine transmembrane transporter activity"/>
    <property type="evidence" value="ECO:0007669"/>
    <property type="project" value="TreeGrafter"/>
</dbReference>
<dbReference type="GO" id="GO:0005313">
    <property type="term" value="F:L-glutamate transmembrane transporter activity"/>
    <property type="evidence" value="ECO:0007669"/>
    <property type="project" value="TreeGrafter"/>
</dbReference>
<dbReference type="GO" id="GO:0005302">
    <property type="term" value="F:L-tyrosine transmembrane transporter activity"/>
    <property type="evidence" value="ECO:0007669"/>
    <property type="project" value="TreeGrafter"/>
</dbReference>
<keyword evidence="13" id="KW-1185">Reference proteome</keyword>
<dbReference type="GeneID" id="77732244"/>
<dbReference type="RefSeq" id="XP_052945753.1">
    <property type="nucleotide sequence ID" value="XM_053093039.1"/>
</dbReference>
<dbReference type="AlphaFoldDB" id="A0AA38H9H2"/>
<name>A0AA38H9H2_9TREE</name>
<evidence type="ECO:0000313" key="12">
    <source>
        <dbReference type="EMBL" id="KAI9635976.1"/>
    </source>
</evidence>
<accession>A0AA38H9H2</accession>
<evidence type="ECO:0000256" key="5">
    <source>
        <dbReference type="ARBA" id="ARBA00022692"/>
    </source>
</evidence>
<organism evidence="12 13">
    <name type="scientific">Dioszegia hungarica</name>
    <dbReference type="NCBI Taxonomy" id="4972"/>
    <lineage>
        <taxon>Eukaryota</taxon>
        <taxon>Fungi</taxon>
        <taxon>Dikarya</taxon>
        <taxon>Basidiomycota</taxon>
        <taxon>Agaricomycotina</taxon>
        <taxon>Tremellomycetes</taxon>
        <taxon>Tremellales</taxon>
        <taxon>Bulleribasidiaceae</taxon>
        <taxon>Dioszegia</taxon>
    </lineage>
</organism>
<dbReference type="Proteomes" id="UP001164286">
    <property type="component" value="Unassembled WGS sequence"/>
</dbReference>
<evidence type="ECO:0000256" key="7">
    <source>
        <dbReference type="ARBA" id="ARBA00022989"/>
    </source>
</evidence>
<keyword evidence="4" id="KW-0926">Vacuole</keyword>
<evidence type="ECO:0000256" key="6">
    <source>
        <dbReference type="ARBA" id="ARBA00022970"/>
    </source>
</evidence>
<keyword evidence="3" id="KW-0813">Transport</keyword>
<feature type="region of interest" description="Disordered" evidence="9">
    <location>
        <begin position="1"/>
        <end position="40"/>
    </location>
</feature>
<reference evidence="12" key="1">
    <citation type="journal article" date="2022" name="G3 (Bethesda)">
        <title>High quality genome of the basidiomycete yeast Dioszegia hungarica PDD-24b-2 isolated from cloud water.</title>
        <authorList>
            <person name="Jarrige D."/>
            <person name="Haridas S."/>
            <person name="Bleykasten-Grosshans C."/>
            <person name="Joly M."/>
            <person name="Nadalig T."/>
            <person name="Sancelme M."/>
            <person name="Vuilleumier S."/>
            <person name="Grigoriev I.V."/>
            <person name="Amato P."/>
            <person name="Bringel F."/>
        </authorList>
    </citation>
    <scope>NUCLEOTIDE SEQUENCE</scope>
    <source>
        <strain evidence="12">PDD-24b-2</strain>
    </source>
</reference>
<keyword evidence="8 10" id="KW-0472">Membrane</keyword>
<comment type="caution">
    <text evidence="12">The sequence shown here is derived from an EMBL/GenBank/DDBJ whole genome shotgun (WGS) entry which is preliminary data.</text>
</comment>
<feature type="transmembrane region" description="Helical" evidence="10">
    <location>
        <begin position="67"/>
        <end position="93"/>
    </location>
</feature>
<feature type="compositionally biased region" description="Acidic residues" evidence="9">
    <location>
        <begin position="370"/>
        <end position="383"/>
    </location>
</feature>
<proteinExistence type="inferred from homology"/>
<sequence>MPQNYGATSPPITPASRRQLGRDGRTPQATPAKSIASPEPQGTVFSSTVNLANTTIGAGALAFPSAFAAMGLVPGIASCLISATTAAFGLYLLSRCATQVGQRPGDEWRKPSFNEVARISFGKGWITRLFDLAIAIKCFGVSVSYLIICKTLLPKVSETIAAALNQPLATESILRSQDFWLLITMGVIIPLSFLRTLDSLKFTSQIALASVAYLICVVVGWFALKGPSPERGEVHLWRFGKKTLSSFPVQVFAFTCAQNIFPIYNELRERSQKNMNAVILTSIGSAAACYEILGIIGYLTFGDLVGSNIIAMYPPTSLLIALGRLGIVLLVGLSYPLQLLPCRACIYAFTSGIVKGKKAPPMFSSNADDTPAEDDEDDDEEDGPLMPKRYVYGTAIGVGEMRNSKFVGFTSGILLAGFLIALAVDELEVVLGFVGSTGSTIISFILPGFFYFKLFRNEKGPVKWLALALGIYGLAVMAFCLTFNIIKLVAGQPPAGH</sequence>
<feature type="transmembrane region" description="Helical" evidence="10">
    <location>
        <begin position="277"/>
        <end position="301"/>
    </location>
</feature>
<feature type="transmembrane region" description="Helical" evidence="10">
    <location>
        <begin position="464"/>
        <end position="486"/>
    </location>
</feature>
<feature type="transmembrane region" description="Helical" evidence="10">
    <location>
        <begin position="430"/>
        <end position="452"/>
    </location>
</feature>
<feature type="transmembrane region" description="Helical" evidence="10">
    <location>
        <begin position="179"/>
        <end position="197"/>
    </location>
</feature>
<evidence type="ECO:0000256" key="9">
    <source>
        <dbReference type="SAM" id="MobiDB-lite"/>
    </source>
</evidence>
<keyword evidence="5 10" id="KW-0812">Transmembrane</keyword>
<dbReference type="GO" id="GO:0015194">
    <property type="term" value="F:L-serine transmembrane transporter activity"/>
    <property type="evidence" value="ECO:0007669"/>
    <property type="project" value="TreeGrafter"/>
</dbReference>
<evidence type="ECO:0000256" key="3">
    <source>
        <dbReference type="ARBA" id="ARBA00022448"/>
    </source>
</evidence>
<dbReference type="GO" id="GO:0000329">
    <property type="term" value="C:fungal-type vacuole membrane"/>
    <property type="evidence" value="ECO:0007669"/>
    <property type="project" value="TreeGrafter"/>
</dbReference>
<keyword evidence="7 10" id="KW-1133">Transmembrane helix</keyword>
<gene>
    <name evidence="12" type="ORF">MKK02DRAFT_44675</name>
</gene>
<dbReference type="InterPro" id="IPR013057">
    <property type="entry name" value="AA_transpt_TM"/>
</dbReference>
<feature type="transmembrane region" description="Helical" evidence="10">
    <location>
        <begin position="406"/>
        <end position="424"/>
    </location>
</feature>
<keyword evidence="6" id="KW-0029">Amino-acid transport</keyword>
<feature type="domain" description="Amino acid transporter transmembrane" evidence="11">
    <location>
        <begin position="41"/>
        <end position="482"/>
    </location>
</feature>
<comment type="similarity">
    <text evidence="2">Belongs to the amino acid/polyamine transporter 2 family.</text>
</comment>
<protein>
    <submittedName>
        <fullName evidence="12">Transmembrane amino acid transporter protein-domain-containing protein</fullName>
    </submittedName>
</protein>
<evidence type="ECO:0000256" key="10">
    <source>
        <dbReference type="SAM" id="Phobius"/>
    </source>
</evidence>
<dbReference type="GO" id="GO:0005290">
    <property type="term" value="F:L-histidine transmembrane transporter activity"/>
    <property type="evidence" value="ECO:0007669"/>
    <property type="project" value="TreeGrafter"/>
</dbReference>
<dbReference type="PANTHER" id="PTHR22950">
    <property type="entry name" value="AMINO ACID TRANSPORTER"/>
    <property type="match status" value="1"/>
</dbReference>
<evidence type="ECO:0000256" key="1">
    <source>
        <dbReference type="ARBA" id="ARBA00004128"/>
    </source>
</evidence>
<comment type="subcellular location">
    <subcellularLocation>
        <location evidence="1">Vacuole membrane</location>
        <topology evidence="1">Multi-pass membrane protein</topology>
    </subcellularLocation>
</comment>